<feature type="chain" id="PRO_5045560266" evidence="1">
    <location>
        <begin position="27"/>
        <end position="453"/>
    </location>
</feature>
<feature type="domain" description="Sporulation stage II protein D amidase enhancer LytB N-terminal" evidence="2">
    <location>
        <begin position="121"/>
        <end position="208"/>
    </location>
</feature>
<evidence type="ECO:0000313" key="3">
    <source>
        <dbReference type="EMBL" id="GGM21229.1"/>
    </source>
</evidence>
<accession>A0ABQ2H0L2</accession>
<evidence type="ECO:0000256" key="1">
    <source>
        <dbReference type="SAM" id="SignalP"/>
    </source>
</evidence>
<name>A0ABQ2H0L2_9DEIO</name>
<evidence type="ECO:0000313" key="4">
    <source>
        <dbReference type="Proteomes" id="UP000661918"/>
    </source>
</evidence>
<sequence length="453" mass="45552">MVGVFTVRRLARLGMAAVLCGASASALNVRVLVASAPQLTVRVPVSPAAPDPLGQRGLAAPTPAPSAAWTVGVTGSGAAARLTLNGQDSGGQTLYLPPGPGSVVEIAGKTYRGGVGLRIEKDQVQGINVVDVEDYLRGVVPAEMPSSWPAAALAAQAVIARTYVAARVNPAAPYDTCATESCQVYRGLDAEKAASDAAIAATRAQVVAHSGRPASTYFSSDSGGFTASSAEVWGRDLPYLRAQADPYSAGSPRSEWRIEVPGSTVQAVAARYGVRVGALRSAAVTRLSPSGRPLEITISGSGGVARLSGAEAGGFVRSLGAPGTRVSLSGLDPLVIQGGGAGHGVGLSQYGALGLARAGYDHLHVLGFYYPGTSLSVLAGAPARPQPAPVLAGVWNSIPALPARAEARRLGAAAAAPQLTGAFGLPPVLAGAPRGDHASPAAPVTAWFGGMNP</sequence>
<gene>
    <name evidence="3" type="ORF">GCM10010841_31440</name>
</gene>
<reference evidence="4" key="1">
    <citation type="journal article" date="2019" name="Int. J. Syst. Evol. Microbiol.">
        <title>The Global Catalogue of Microorganisms (GCM) 10K type strain sequencing project: providing services to taxonomists for standard genome sequencing and annotation.</title>
        <authorList>
            <consortium name="The Broad Institute Genomics Platform"/>
            <consortium name="The Broad Institute Genome Sequencing Center for Infectious Disease"/>
            <person name="Wu L."/>
            <person name="Ma J."/>
        </authorList>
    </citation>
    <scope>NUCLEOTIDE SEQUENCE [LARGE SCALE GENOMIC DNA]</scope>
    <source>
        <strain evidence="4">JCM 15443</strain>
    </source>
</reference>
<dbReference type="NCBIfam" id="TIGR02669">
    <property type="entry name" value="SpoIID_LytB"/>
    <property type="match status" value="1"/>
</dbReference>
<dbReference type="Pfam" id="PF08486">
    <property type="entry name" value="SpoIID"/>
    <property type="match status" value="1"/>
</dbReference>
<dbReference type="InterPro" id="IPR013693">
    <property type="entry name" value="SpoIID/LytB_N"/>
</dbReference>
<dbReference type="Proteomes" id="UP000661918">
    <property type="component" value="Unassembled WGS sequence"/>
</dbReference>
<dbReference type="EMBL" id="BMOM01000047">
    <property type="protein sequence ID" value="GGM21229.1"/>
    <property type="molecule type" value="Genomic_DNA"/>
</dbReference>
<keyword evidence="4" id="KW-1185">Reference proteome</keyword>
<keyword evidence="1" id="KW-0732">Signal</keyword>
<dbReference type="InterPro" id="IPR051922">
    <property type="entry name" value="Bact_Sporulation_Assoc"/>
</dbReference>
<dbReference type="InterPro" id="IPR013486">
    <property type="entry name" value="SpoIID/LytB"/>
</dbReference>
<feature type="signal peptide" evidence="1">
    <location>
        <begin position="1"/>
        <end position="26"/>
    </location>
</feature>
<organism evidence="3 4">
    <name type="scientific">Deinococcus aerophilus</name>
    <dbReference type="NCBI Taxonomy" id="522488"/>
    <lineage>
        <taxon>Bacteria</taxon>
        <taxon>Thermotogati</taxon>
        <taxon>Deinococcota</taxon>
        <taxon>Deinococci</taxon>
        <taxon>Deinococcales</taxon>
        <taxon>Deinococcaceae</taxon>
        <taxon>Deinococcus</taxon>
    </lineage>
</organism>
<protein>
    <submittedName>
        <fullName evidence="3">Sporulation protein</fullName>
    </submittedName>
</protein>
<comment type="caution">
    <text evidence="3">The sequence shown here is derived from an EMBL/GenBank/DDBJ whole genome shotgun (WGS) entry which is preliminary data.</text>
</comment>
<dbReference type="PANTHER" id="PTHR30032:SF4">
    <property type="entry name" value="AMIDASE ENHANCER"/>
    <property type="match status" value="1"/>
</dbReference>
<evidence type="ECO:0000259" key="2">
    <source>
        <dbReference type="Pfam" id="PF08486"/>
    </source>
</evidence>
<dbReference type="PANTHER" id="PTHR30032">
    <property type="entry name" value="N-ACETYLMURAMOYL-L-ALANINE AMIDASE-RELATED"/>
    <property type="match status" value="1"/>
</dbReference>
<proteinExistence type="predicted"/>